<keyword evidence="4" id="KW-1185">Reference proteome</keyword>
<evidence type="ECO:0000259" key="1">
    <source>
        <dbReference type="Pfam" id="PF01883"/>
    </source>
</evidence>
<evidence type="ECO:0000313" key="4">
    <source>
        <dbReference type="Proteomes" id="UP000530514"/>
    </source>
</evidence>
<dbReference type="EMBL" id="JACEIP010000013">
    <property type="protein sequence ID" value="MBA4543243.1"/>
    <property type="molecule type" value="Genomic_DNA"/>
</dbReference>
<dbReference type="NCBIfam" id="TIGR02159">
    <property type="entry name" value="PA_CoA_Oxy4"/>
    <property type="match status" value="1"/>
</dbReference>
<reference evidence="3 4" key="1">
    <citation type="submission" date="2020-07" db="EMBL/GenBank/DDBJ databases">
        <authorList>
            <person name="Feng H."/>
        </authorList>
    </citation>
    <scope>NUCLEOTIDE SEQUENCE [LARGE SCALE GENOMIC DNA]</scope>
    <source>
        <strain evidence="4">s-11</strain>
    </source>
</reference>
<accession>A0A7W1XAR5</accession>
<protein>
    <submittedName>
        <fullName evidence="3">Phenylacetate-CoA oxygenase subunit PaaJ</fullName>
    </submittedName>
</protein>
<name>A0A7W1XAR5_9BACL</name>
<dbReference type="Pfam" id="PF23451">
    <property type="entry name" value="Zn_ribbon_PaaD"/>
    <property type="match status" value="1"/>
</dbReference>
<comment type="caution">
    <text evidence="3">The sequence shown here is derived from an EMBL/GenBank/DDBJ whole genome shotgun (WGS) entry which is preliminary data.</text>
</comment>
<dbReference type="OrthoDB" id="3684942at2"/>
<proteinExistence type="predicted"/>
<organism evidence="3 4">
    <name type="scientific">Thermoactinomyces daqus</name>
    <dbReference type="NCBI Taxonomy" id="1329516"/>
    <lineage>
        <taxon>Bacteria</taxon>
        <taxon>Bacillati</taxon>
        <taxon>Bacillota</taxon>
        <taxon>Bacilli</taxon>
        <taxon>Bacillales</taxon>
        <taxon>Thermoactinomycetaceae</taxon>
        <taxon>Thermoactinomyces</taxon>
    </lineage>
</organism>
<dbReference type="RefSeq" id="WP_033100851.1">
    <property type="nucleotide sequence ID" value="NZ_JACEIP010000013.1"/>
</dbReference>
<sequence>MTETEVWDALKEVTDPEIPTVSVVDMGMVNRVKVSDGTVEVEMLPTFVGCPALDLIRKQVEQRLLKGGIVREVQVTFLFDPPWTSDRITDEGKQKLKQFGIAPPVEGPAEPPPCPYCGQAGADVINLFGPTACRVIYYCKRCHQPFEGMKKV</sequence>
<dbReference type="Pfam" id="PF01883">
    <property type="entry name" value="FeS_assembly_P"/>
    <property type="match status" value="1"/>
</dbReference>
<feature type="domain" description="PaaD zinc beta ribbon" evidence="2">
    <location>
        <begin position="108"/>
        <end position="150"/>
    </location>
</feature>
<feature type="domain" description="MIP18 family-like" evidence="1">
    <location>
        <begin position="3"/>
        <end position="75"/>
    </location>
</feature>
<dbReference type="AlphaFoldDB" id="A0A7W1XAR5"/>
<dbReference type="InterPro" id="IPR011883">
    <property type="entry name" value="PaaD-like"/>
</dbReference>
<evidence type="ECO:0000259" key="2">
    <source>
        <dbReference type="Pfam" id="PF23451"/>
    </source>
</evidence>
<gene>
    <name evidence="3" type="primary">paaJ</name>
    <name evidence="3" type="ORF">H1164_10080</name>
</gene>
<dbReference type="Proteomes" id="UP000530514">
    <property type="component" value="Unassembled WGS sequence"/>
</dbReference>
<dbReference type="InterPro" id="IPR052339">
    <property type="entry name" value="Fe-S_Maturation_MIP18"/>
</dbReference>
<dbReference type="InterPro" id="IPR056572">
    <property type="entry name" value="Zn_ribbon_PaaD"/>
</dbReference>
<dbReference type="Gene3D" id="3.30.300.130">
    <property type="entry name" value="Fe-S cluster assembly (FSCA)"/>
    <property type="match status" value="1"/>
</dbReference>
<dbReference type="InterPro" id="IPR002744">
    <property type="entry name" value="MIP18-like"/>
</dbReference>
<evidence type="ECO:0000313" key="3">
    <source>
        <dbReference type="EMBL" id="MBA4543243.1"/>
    </source>
</evidence>
<dbReference type="InterPro" id="IPR034904">
    <property type="entry name" value="FSCA_dom_sf"/>
</dbReference>
<dbReference type="SUPFAM" id="SSF117916">
    <property type="entry name" value="Fe-S cluster assembly (FSCA) domain-like"/>
    <property type="match status" value="1"/>
</dbReference>
<dbReference type="PANTHER" id="PTHR42831:SF3">
    <property type="entry name" value="1,2-PHENYLACETYL-COA EPOXIDASE, SUBUNIT D-RELATED"/>
    <property type="match status" value="1"/>
</dbReference>
<dbReference type="PANTHER" id="PTHR42831">
    <property type="entry name" value="FE-S PROTEIN MATURATION AUXILIARY FACTOR YITW"/>
    <property type="match status" value="1"/>
</dbReference>